<feature type="domain" description="BTB" evidence="3">
    <location>
        <begin position="46"/>
        <end position="113"/>
    </location>
</feature>
<dbReference type="SMART" id="SM00225">
    <property type="entry name" value="BTB"/>
    <property type="match status" value="1"/>
</dbReference>
<keyword evidence="4" id="KW-1185">Reference proteome</keyword>
<evidence type="ECO:0000313" key="5">
    <source>
        <dbReference type="RefSeq" id="XP_006811584.1"/>
    </source>
</evidence>
<dbReference type="PROSITE" id="PS50097">
    <property type="entry name" value="BTB"/>
    <property type="match status" value="1"/>
</dbReference>
<dbReference type="SUPFAM" id="SSF117281">
    <property type="entry name" value="Kelch motif"/>
    <property type="match status" value="1"/>
</dbReference>
<dbReference type="InterPro" id="IPR015915">
    <property type="entry name" value="Kelch-typ_b-propeller"/>
</dbReference>
<evidence type="ECO:0000313" key="4">
    <source>
        <dbReference type="Proteomes" id="UP000694865"/>
    </source>
</evidence>
<dbReference type="SUPFAM" id="SSF54695">
    <property type="entry name" value="POZ domain"/>
    <property type="match status" value="1"/>
</dbReference>
<dbReference type="SMART" id="SM00875">
    <property type="entry name" value="BACK"/>
    <property type="match status" value="1"/>
</dbReference>
<evidence type="ECO:0000256" key="2">
    <source>
        <dbReference type="ARBA" id="ARBA00022737"/>
    </source>
</evidence>
<dbReference type="Pfam" id="PF01344">
    <property type="entry name" value="Kelch_1"/>
    <property type="match status" value="1"/>
</dbReference>
<proteinExistence type="predicted"/>
<dbReference type="InterPro" id="IPR011705">
    <property type="entry name" value="BACK"/>
</dbReference>
<evidence type="ECO:0000256" key="1">
    <source>
        <dbReference type="ARBA" id="ARBA00022441"/>
    </source>
</evidence>
<dbReference type="Proteomes" id="UP000694865">
    <property type="component" value="Unplaced"/>
</dbReference>
<dbReference type="CDD" id="cd18186">
    <property type="entry name" value="BTB_POZ_ZBTB_KLHL-like"/>
    <property type="match status" value="1"/>
</dbReference>
<organism evidence="4 5">
    <name type="scientific">Saccoglossus kowalevskii</name>
    <name type="common">Acorn worm</name>
    <dbReference type="NCBI Taxonomy" id="10224"/>
    <lineage>
        <taxon>Eukaryota</taxon>
        <taxon>Metazoa</taxon>
        <taxon>Hemichordata</taxon>
        <taxon>Enteropneusta</taxon>
        <taxon>Harrimaniidae</taxon>
        <taxon>Saccoglossus</taxon>
    </lineage>
</organism>
<accession>A0ABM0LUZ3</accession>
<dbReference type="Gene3D" id="3.30.710.10">
    <property type="entry name" value="Potassium Channel Kv1.1, Chain A"/>
    <property type="match status" value="1"/>
</dbReference>
<keyword evidence="1" id="KW-0880">Kelch repeat</keyword>
<dbReference type="Gene3D" id="1.25.40.420">
    <property type="match status" value="1"/>
</dbReference>
<dbReference type="RefSeq" id="XP_006811584.1">
    <property type="nucleotide sequence ID" value="XM_006811521.1"/>
</dbReference>
<dbReference type="GeneID" id="102809888"/>
<sequence length="610" mass="69495">MADEFVYLENLKDQEKVDEYEILHRLKFNNDILSHLNDQRKNGVLCDMTLVVDKHEFNAHKCMLVACSPYFESLLRCNWREAQTGKVELECTSVEGMEAILNYMYTGVITLSMDTVEDIIRGADHLLLTTLKRKCENFVIDRLDARTCLWALQILQPYFGEKDFPCLRVKSLRVLAYRFSEVLQDKECEPLLMQLSANSVCDILAHANLAVRKEEDLFEFLLKWVNHARKEREKDFSRLFCKLHLSQVDTQYLTGRIQKESLVQHNHESRKYVTDVLNFTSSPDTSPDVEVFKPRPARLVDVVVCLCQSNGGPLLGYLLEERYWIYLSQLEVDCDTIFDELAVGLGNRLLSFCSGWDVPDSGDHVVIKALSYMYDPLTDHHVNLPSSPKYHYTFGKALVCCGKVYLIGGEAIQGVDALHRNSFQSGLTVEMLDPGSTSCWVEKQPLPEEPGCILHAVATKDRYIYVVCYGSGLLKVLRLDTECDIWRSVFRIEVANQKECIPCIEIKKEDRIEVQALNNTAVVIPYNTSHDVYTKESTFPQIPILRIGAGVCNIKGDIFVCGGHDSSEDMLATDSVCMFDSSSQSWVDLPQMPEKQIVTTCALLQMPYFS</sequence>
<dbReference type="InterPro" id="IPR011333">
    <property type="entry name" value="SKP1/BTB/POZ_sf"/>
</dbReference>
<protein>
    <submittedName>
        <fullName evidence="5">Kelch-like protein 11-like</fullName>
    </submittedName>
</protein>
<dbReference type="InterPro" id="IPR006652">
    <property type="entry name" value="Kelch_1"/>
</dbReference>
<dbReference type="Pfam" id="PF00651">
    <property type="entry name" value="BTB"/>
    <property type="match status" value="1"/>
</dbReference>
<dbReference type="PANTHER" id="PTHR45632:SF30">
    <property type="entry name" value="BTB DOMAIN-CONTAINING PROTEIN"/>
    <property type="match status" value="1"/>
</dbReference>
<dbReference type="Pfam" id="PF07707">
    <property type="entry name" value="BACK"/>
    <property type="match status" value="1"/>
</dbReference>
<name>A0ABM0LUZ3_SACKO</name>
<dbReference type="PANTHER" id="PTHR45632">
    <property type="entry name" value="LD33804P"/>
    <property type="match status" value="1"/>
</dbReference>
<dbReference type="SMART" id="SM00612">
    <property type="entry name" value="Kelch"/>
    <property type="match status" value="1"/>
</dbReference>
<reference evidence="5" key="1">
    <citation type="submission" date="2025-08" db="UniProtKB">
        <authorList>
            <consortium name="RefSeq"/>
        </authorList>
    </citation>
    <scope>IDENTIFICATION</scope>
    <source>
        <tissue evidence="5">Testes</tissue>
    </source>
</reference>
<evidence type="ECO:0000259" key="3">
    <source>
        <dbReference type="PROSITE" id="PS50097"/>
    </source>
</evidence>
<gene>
    <name evidence="5" type="primary">LOC102809888</name>
</gene>
<keyword evidence="2" id="KW-0677">Repeat</keyword>
<dbReference type="Gene3D" id="2.120.10.80">
    <property type="entry name" value="Kelch-type beta propeller"/>
    <property type="match status" value="2"/>
</dbReference>
<dbReference type="InterPro" id="IPR000210">
    <property type="entry name" value="BTB/POZ_dom"/>
</dbReference>